<dbReference type="SMART" id="SM00173">
    <property type="entry name" value="RAS"/>
    <property type="match status" value="1"/>
</dbReference>
<dbReference type="PROSITE" id="PS51421">
    <property type="entry name" value="RAS"/>
    <property type="match status" value="1"/>
</dbReference>
<dbReference type="PROSITE" id="PS51419">
    <property type="entry name" value="RAB"/>
    <property type="match status" value="1"/>
</dbReference>
<dbReference type="SMART" id="SM00176">
    <property type="entry name" value="RAN"/>
    <property type="match status" value="1"/>
</dbReference>
<dbReference type="Proteomes" id="UP000001542">
    <property type="component" value="Unassembled WGS sequence"/>
</dbReference>
<dbReference type="RefSeq" id="XP_001307488.1">
    <property type="nucleotide sequence ID" value="XM_001307487.1"/>
</dbReference>
<reference evidence="2" key="1">
    <citation type="submission" date="2006-10" db="EMBL/GenBank/DDBJ databases">
        <authorList>
            <person name="Amadeo P."/>
            <person name="Zhao Q."/>
            <person name="Wortman J."/>
            <person name="Fraser-Liggett C."/>
            <person name="Carlton J."/>
        </authorList>
    </citation>
    <scope>NUCLEOTIDE SEQUENCE</scope>
    <source>
        <strain evidence="2">G3</strain>
    </source>
</reference>
<evidence type="ECO:0000256" key="1">
    <source>
        <dbReference type="ARBA" id="ARBA00022741"/>
    </source>
</evidence>
<dbReference type="InterPro" id="IPR027417">
    <property type="entry name" value="P-loop_NTPase"/>
</dbReference>
<accession>A0A8U0WPD7</accession>
<dbReference type="NCBIfam" id="TIGR00231">
    <property type="entry name" value="small_GTP"/>
    <property type="match status" value="1"/>
</dbReference>
<reference evidence="2" key="2">
    <citation type="journal article" date="2007" name="Science">
        <title>Draft genome sequence of the sexually transmitted pathogen Trichomonas vaginalis.</title>
        <authorList>
            <person name="Carlton J.M."/>
            <person name="Hirt R.P."/>
            <person name="Silva J.C."/>
            <person name="Delcher A.L."/>
            <person name="Schatz M."/>
            <person name="Zhao Q."/>
            <person name="Wortman J.R."/>
            <person name="Bidwell S.L."/>
            <person name="Alsmark U.C.M."/>
            <person name="Besteiro S."/>
            <person name="Sicheritz-Ponten T."/>
            <person name="Noel C.J."/>
            <person name="Dacks J.B."/>
            <person name="Foster P.G."/>
            <person name="Simillion C."/>
            <person name="Van de Peer Y."/>
            <person name="Miranda-Saavedra D."/>
            <person name="Barton G.J."/>
            <person name="Westrop G.D."/>
            <person name="Mueller S."/>
            <person name="Dessi D."/>
            <person name="Fiori P.L."/>
            <person name="Ren Q."/>
            <person name="Paulsen I."/>
            <person name="Zhang H."/>
            <person name="Bastida-Corcuera F.D."/>
            <person name="Simoes-Barbosa A."/>
            <person name="Brown M.T."/>
            <person name="Hayes R.D."/>
            <person name="Mukherjee M."/>
            <person name="Okumura C.Y."/>
            <person name="Schneider R."/>
            <person name="Smith A.J."/>
            <person name="Vanacova S."/>
            <person name="Villalvazo M."/>
            <person name="Haas B.J."/>
            <person name="Pertea M."/>
            <person name="Feldblyum T.V."/>
            <person name="Utterback T.R."/>
            <person name="Shu C.L."/>
            <person name="Osoegawa K."/>
            <person name="de Jong P.J."/>
            <person name="Hrdy I."/>
            <person name="Horvathova L."/>
            <person name="Zubacova Z."/>
            <person name="Dolezal P."/>
            <person name="Malik S.B."/>
            <person name="Logsdon J.M. Jr."/>
            <person name="Henze K."/>
            <person name="Gupta A."/>
            <person name="Wang C.C."/>
            <person name="Dunne R.L."/>
            <person name="Upcroft J.A."/>
            <person name="Upcroft P."/>
            <person name="White O."/>
            <person name="Salzberg S.L."/>
            <person name="Tang P."/>
            <person name="Chiu C.-H."/>
            <person name="Lee Y.-S."/>
            <person name="Embley T.M."/>
            <person name="Coombs G.H."/>
            <person name="Mottram J.C."/>
            <person name="Tachezy J."/>
            <person name="Fraser-Liggett C.M."/>
            <person name="Johnson P.J."/>
        </authorList>
    </citation>
    <scope>NUCLEOTIDE SEQUENCE [LARGE SCALE GENOMIC DNA]</scope>
    <source>
        <strain evidence="2">G3</strain>
    </source>
</reference>
<dbReference type="InterPro" id="IPR005225">
    <property type="entry name" value="Small_GTP-bd"/>
</dbReference>
<keyword evidence="3" id="KW-1185">Reference proteome</keyword>
<dbReference type="EMBL" id="DS113851">
    <property type="protein sequence ID" value="EAX94558.1"/>
    <property type="molecule type" value="Genomic_DNA"/>
</dbReference>
<dbReference type="GO" id="GO:0012505">
    <property type="term" value="C:endomembrane system"/>
    <property type="evidence" value="ECO:0000318"/>
    <property type="project" value="GO_Central"/>
</dbReference>
<dbReference type="FunFam" id="3.40.50.300:FF:000808">
    <property type="entry name" value="Small GTP-binding protein, putative"/>
    <property type="match status" value="1"/>
</dbReference>
<evidence type="ECO:0000313" key="2">
    <source>
        <dbReference type="EMBL" id="EAX94558.1"/>
    </source>
</evidence>
<dbReference type="SMR" id="A0A8U0WPD7"/>
<dbReference type="OrthoDB" id="63533at2759"/>
<dbReference type="SUPFAM" id="SSF52540">
    <property type="entry name" value="P-loop containing nucleoside triphosphate hydrolases"/>
    <property type="match status" value="1"/>
</dbReference>
<dbReference type="Pfam" id="PF00071">
    <property type="entry name" value="Ras"/>
    <property type="match status" value="1"/>
</dbReference>
<protein>
    <submittedName>
        <fullName evidence="2">Ras family protein</fullName>
    </submittedName>
</protein>
<dbReference type="PANTHER" id="PTHR47978">
    <property type="match status" value="1"/>
</dbReference>
<dbReference type="GO" id="GO:0030139">
    <property type="term" value="C:endocytic vesicle"/>
    <property type="evidence" value="ECO:0000318"/>
    <property type="project" value="GO_Central"/>
</dbReference>
<proteinExistence type="predicted"/>
<dbReference type="GO" id="GO:0003924">
    <property type="term" value="F:GTPase activity"/>
    <property type="evidence" value="ECO:0000318"/>
    <property type="project" value="GO_Central"/>
</dbReference>
<dbReference type="GO" id="GO:0005525">
    <property type="term" value="F:GTP binding"/>
    <property type="evidence" value="ECO:0007669"/>
    <property type="project" value="InterPro"/>
</dbReference>
<dbReference type="Gene3D" id="3.40.50.300">
    <property type="entry name" value="P-loop containing nucleotide triphosphate hydrolases"/>
    <property type="match status" value="1"/>
</dbReference>
<sequence length="206" mass="22461">MRQAKTGSRVEKIVLLGAQSSGKTSIVTRIQNNTFNANAGSTIGAAFTSKIMMVDDTQVKLDIWDTAGSEKYKSLIPMYYRDARAAIIVLDVTREETIPAAVEWLNELREHGKQDCVVVCAANKVDLTSQRVITSEQVADFAFSNQVSLYKETSALTGSGIQELFNETARLLIKLPAVESQEDTELKGLVGNLDTTNQPPPKSGCC</sequence>
<dbReference type="GO" id="GO:0005768">
    <property type="term" value="C:endosome"/>
    <property type="evidence" value="ECO:0000318"/>
    <property type="project" value="GO_Central"/>
</dbReference>
<dbReference type="InterPro" id="IPR001806">
    <property type="entry name" value="Small_GTPase"/>
</dbReference>
<dbReference type="CDD" id="cd01860">
    <property type="entry name" value="Rab5_related"/>
    <property type="match status" value="1"/>
</dbReference>
<dbReference type="PRINTS" id="PR00449">
    <property type="entry name" value="RASTRNSFRMNG"/>
</dbReference>
<dbReference type="SMART" id="SM00175">
    <property type="entry name" value="RAB"/>
    <property type="match status" value="1"/>
</dbReference>
<dbReference type="PROSITE" id="PS51417">
    <property type="entry name" value="ARF"/>
    <property type="match status" value="1"/>
</dbReference>
<organism evidence="2 3">
    <name type="scientific">Trichomonas vaginalis (strain ATCC PRA-98 / G3)</name>
    <dbReference type="NCBI Taxonomy" id="412133"/>
    <lineage>
        <taxon>Eukaryota</taxon>
        <taxon>Metamonada</taxon>
        <taxon>Parabasalia</taxon>
        <taxon>Trichomonadida</taxon>
        <taxon>Trichomonadidae</taxon>
        <taxon>Trichomonas</taxon>
    </lineage>
</organism>
<name>A0A8U0WPD7_TRIV3</name>
<keyword evidence="1" id="KW-0547">Nucleotide-binding</keyword>
<dbReference type="SMART" id="SM00174">
    <property type="entry name" value="RHO"/>
    <property type="match status" value="1"/>
</dbReference>
<dbReference type="GO" id="GO:0006886">
    <property type="term" value="P:intracellular protein transport"/>
    <property type="evidence" value="ECO:0000318"/>
    <property type="project" value="GO_Central"/>
</dbReference>
<dbReference type="OMA" id="NISSCMI"/>
<dbReference type="VEuPathDB" id="TrichDB:TVAGG3_0271110"/>
<evidence type="ECO:0000313" key="3">
    <source>
        <dbReference type="Proteomes" id="UP000001542"/>
    </source>
</evidence>
<gene>
    <name evidence="2" type="ORF">TVAG_300910</name>
</gene>
<dbReference type="AlphaFoldDB" id="A0A8U0WPD7"/>
<dbReference type="KEGG" id="tva:4752294"/>